<evidence type="ECO:0000313" key="4">
    <source>
        <dbReference type="Proteomes" id="UP000825729"/>
    </source>
</evidence>
<feature type="region of interest" description="Disordered" evidence="2">
    <location>
        <begin position="1"/>
        <end position="49"/>
    </location>
</feature>
<organism evidence="3 4">
    <name type="scientific">Aristolochia fimbriata</name>
    <name type="common">White veined hardy Dutchman's pipe vine</name>
    <dbReference type="NCBI Taxonomy" id="158543"/>
    <lineage>
        <taxon>Eukaryota</taxon>
        <taxon>Viridiplantae</taxon>
        <taxon>Streptophyta</taxon>
        <taxon>Embryophyta</taxon>
        <taxon>Tracheophyta</taxon>
        <taxon>Spermatophyta</taxon>
        <taxon>Magnoliopsida</taxon>
        <taxon>Magnoliidae</taxon>
        <taxon>Piperales</taxon>
        <taxon>Aristolochiaceae</taxon>
        <taxon>Aristolochia</taxon>
    </lineage>
</organism>
<feature type="compositionally biased region" description="Low complexity" evidence="2">
    <location>
        <begin position="442"/>
        <end position="452"/>
    </location>
</feature>
<evidence type="ECO:0008006" key="5">
    <source>
        <dbReference type="Google" id="ProtNLM"/>
    </source>
</evidence>
<dbReference type="GO" id="GO:0016192">
    <property type="term" value="P:vesicle-mediated transport"/>
    <property type="evidence" value="ECO:0007669"/>
    <property type="project" value="InterPro"/>
</dbReference>
<proteinExistence type="inferred from homology"/>
<dbReference type="Proteomes" id="UP000825729">
    <property type="component" value="Unassembled WGS sequence"/>
</dbReference>
<name>A0AAV7FEA7_ARIFI</name>
<evidence type="ECO:0000313" key="3">
    <source>
        <dbReference type="EMBL" id="KAG9459540.1"/>
    </source>
</evidence>
<comment type="similarity">
    <text evidence="1">Belongs to the STXBP/unc-18/SEC1 family.</text>
</comment>
<dbReference type="InterPro" id="IPR036045">
    <property type="entry name" value="Sec1-like_sf"/>
</dbReference>
<gene>
    <name evidence="3" type="ORF">H6P81_004048</name>
</gene>
<dbReference type="InterPro" id="IPR001619">
    <property type="entry name" value="Sec1-like"/>
</dbReference>
<comment type="caution">
    <text evidence="3">The sequence shown here is derived from an EMBL/GenBank/DDBJ whole genome shotgun (WGS) entry which is preliminary data.</text>
</comment>
<dbReference type="Gene3D" id="3.40.50.1910">
    <property type="match status" value="1"/>
</dbReference>
<dbReference type="EMBL" id="JAINDJ010000002">
    <property type="protein sequence ID" value="KAG9459540.1"/>
    <property type="molecule type" value="Genomic_DNA"/>
</dbReference>
<dbReference type="SUPFAM" id="SSF56815">
    <property type="entry name" value="Sec1/munc18-like (SM) proteins"/>
    <property type="match status" value="2"/>
</dbReference>
<dbReference type="AlphaFoldDB" id="A0AAV7FEA7"/>
<feature type="region of interest" description="Disordered" evidence="2">
    <location>
        <begin position="439"/>
        <end position="458"/>
    </location>
</feature>
<reference evidence="3 4" key="1">
    <citation type="submission" date="2021-07" db="EMBL/GenBank/DDBJ databases">
        <title>The Aristolochia fimbriata genome: insights into angiosperm evolution, floral development and chemical biosynthesis.</title>
        <authorList>
            <person name="Jiao Y."/>
        </authorList>
    </citation>
    <scope>NUCLEOTIDE SEQUENCE [LARGE SCALE GENOMIC DNA]</scope>
    <source>
        <strain evidence="3">IBCAS-2021</strain>
        <tissue evidence="3">Leaf</tissue>
    </source>
</reference>
<evidence type="ECO:0000256" key="1">
    <source>
        <dbReference type="ARBA" id="ARBA00009884"/>
    </source>
</evidence>
<evidence type="ECO:0000256" key="2">
    <source>
        <dbReference type="SAM" id="MobiDB-lite"/>
    </source>
</evidence>
<keyword evidence="4" id="KW-1185">Reference proteome</keyword>
<dbReference type="InterPro" id="IPR027482">
    <property type="entry name" value="Sec1-like_dom2"/>
</dbReference>
<accession>A0AAV7FEA7</accession>
<protein>
    <recommendedName>
        <fullName evidence="5">Sec1 family domain-containing protein MIP3</fullName>
    </recommendedName>
</protein>
<dbReference type="PANTHER" id="PTHR11679">
    <property type="entry name" value="VESICLE PROTEIN SORTING-ASSOCIATED"/>
    <property type="match status" value="1"/>
</dbReference>
<feature type="compositionally biased region" description="Basic and acidic residues" evidence="2">
    <location>
        <begin position="1"/>
        <end position="47"/>
    </location>
</feature>
<sequence>MRHDGFPEERTAEIKLSRIEDRTRQREKESTLEEVRKAKSRGCENDNCKSSAARESAENTVVDAFEEIKNLPLIGILEAVQTDMASVDIVRSCLDAFHQVSDEFFDAVLYIDAGCLEAFQFLGVVPLLLELGARAVCSLENVSSRDTVGTWNTTSKILATKIVVFTSRLLSDAHRYILRCLTTNRTVLRCTIFTSISEISHSTYIDSPLGPDAFHEYKSLLLQDYEELIKKYECNPGSLHSEKSQQSEGCTEQLSVRDEEGWSHLGMGEDEIRSPGSLSVGKDFEVASTAQGLVVSVHHFPMILSPLSRNVFLLPSEGAISEACLSNEHDASVSPGLPPVLTSLPSESEDSSPGATLTAHFLYHLAVKMDFKLEIFSLGVLSKSIGKTMMDMSTLYDVGRRNKRSAGLLLIDRTIDIITPCSHGDSLVDRILSSLPRREKSTSSTRLKSSLLNKQGRPDNLQRIPLDVQIPLDSIFGKDPASLLDSISAFMSGWGSEKSDIGSDKCKMSGTNLSSVSGSLLCTDHYLGAPYVEAIVERNTKDGALLIKKWLQETLRKEKMTIDLKSRPGSVHTSELQAMVKRLSSSETSLLRNKGIIQLASAAVAALSDPHSSRWDAFVSAERMLRLSAGDTSQSLLGQIHDLINKSILMGPYTCKNRGESPQGGLLSFQDALILAAIGYMLAGESFPTSGSGGPFSWEEEHALKEAMVDALIENPPATKFRFLNGLEEELEANFEKKCKDTSINQSAVEDFDDQWGSWDDEDADANKNQVYGDVQIKLELRDRVNQLFKFFHKLSNIKRRIPAFREGLLSSDSSILNDTYLNKGFLFKLLTMVLGDYEIPGLEYHSSAVGRFFKSGFGRFGLGQAKPKLADQNVLLVFVVGGINCLEVREAMESVTESGRQDIELIVGGTTLLTPADMFDSLFGSSSFF</sequence>